<dbReference type="PROSITE" id="PS50059">
    <property type="entry name" value="FKBP_PPIASE"/>
    <property type="match status" value="1"/>
</dbReference>
<evidence type="ECO:0000256" key="13">
    <source>
        <dbReference type="PROSITE-ProRule" id="PRU00277"/>
    </source>
</evidence>
<dbReference type="GO" id="GO:0044183">
    <property type="term" value="F:protein folding chaperone"/>
    <property type="evidence" value="ECO:0007669"/>
    <property type="project" value="TreeGrafter"/>
</dbReference>
<keyword evidence="9 12" id="KW-0131">Cell cycle</keyword>
<protein>
    <recommendedName>
        <fullName evidence="4 12">Trigger factor</fullName>
        <shortName evidence="12">TF</shortName>
        <ecNumber evidence="3 12">5.2.1.8</ecNumber>
    </recommendedName>
    <alternativeName>
        <fullName evidence="11 12">PPIase</fullName>
    </alternativeName>
</protein>
<keyword evidence="15" id="KW-0175">Coiled coil</keyword>
<keyword evidence="18" id="KW-1185">Reference proteome</keyword>
<evidence type="ECO:0000256" key="4">
    <source>
        <dbReference type="ARBA" id="ARBA00016902"/>
    </source>
</evidence>
<dbReference type="EMBL" id="MASJ01000001">
    <property type="protein sequence ID" value="OCS88422.1"/>
    <property type="molecule type" value="Genomic_DNA"/>
</dbReference>
<dbReference type="InterPro" id="IPR046357">
    <property type="entry name" value="PPIase_dom_sf"/>
</dbReference>
<comment type="subcellular location">
    <subcellularLocation>
        <location evidence="12">Cytoplasm</location>
    </subcellularLocation>
    <text evidence="12">About half TF is bound to the ribosome near the polypeptide exit tunnel while the other half is free in the cytoplasm.</text>
</comment>
<dbReference type="InterPro" id="IPR005215">
    <property type="entry name" value="Trig_fac"/>
</dbReference>
<evidence type="ECO:0000256" key="11">
    <source>
        <dbReference type="ARBA" id="ARBA00029986"/>
    </source>
</evidence>
<evidence type="ECO:0000256" key="12">
    <source>
        <dbReference type="HAMAP-Rule" id="MF_00303"/>
    </source>
</evidence>
<dbReference type="GO" id="GO:0005737">
    <property type="term" value="C:cytoplasm"/>
    <property type="evidence" value="ECO:0007669"/>
    <property type="project" value="UniProtKB-SubCell"/>
</dbReference>
<dbReference type="Proteomes" id="UP000093199">
    <property type="component" value="Unassembled WGS sequence"/>
</dbReference>
<dbReference type="Gene3D" id="3.10.50.40">
    <property type="match status" value="1"/>
</dbReference>
<dbReference type="NCBIfam" id="TIGR00115">
    <property type="entry name" value="tig"/>
    <property type="match status" value="1"/>
</dbReference>
<evidence type="ECO:0000256" key="8">
    <source>
        <dbReference type="ARBA" id="ARBA00023235"/>
    </source>
</evidence>
<dbReference type="Pfam" id="PF00254">
    <property type="entry name" value="FKBP_C"/>
    <property type="match status" value="1"/>
</dbReference>
<comment type="function">
    <text evidence="10 12">Involved in protein export. Acts as a chaperone by maintaining the newly synthesized protein in an open conformation. Functions as a peptidyl-prolyl cis-trans isomerase.</text>
</comment>
<keyword evidence="7 12" id="KW-0143">Chaperone</keyword>
<evidence type="ECO:0000256" key="2">
    <source>
        <dbReference type="ARBA" id="ARBA00005464"/>
    </source>
</evidence>
<dbReference type="PANTHER" id="PTHR30560:SF3">
    <property type="entry name" value="TRIGGER FACTOR-LIKE PROTEIN TIG, CHLOROPLASTIC"/>
    <property type="match status" value="1"/>
</dbReference>
<evidence type="ECO:0000256" key="7">
    <source>
        <dbReference type="ARBA" id="ARBA00023186"/>
    </source>
</evidence>
<feature type="coiled-coil region" evidence="15">
    <location>
        <begin position="257"/>
        <end position="287"/>
    </location>
</feature>
<dbReference type="OrthoDB" id="9767721at2"/>
<dbReference type="GO" id="GO:0003755">
    <property type="term" value="F:peptidyl-prolyl cis-trans isomerase activity"/>
    <property type="evidence" value="ECO:0007669"/>
    <property type="project" value="UniProtKB-UniRule"/>
</dbReference>
<dbReference type="EC" id="5.2.1.8" evidence="3 12"/>
<feature type="domain" description="PPIase FKBP-type" evidence="16">
    <location>
        <begin position="165"/>
        <end position="247"/>
    </location>
</feature>
<dbReference type="STRING" id="33978.A6M13_00830"/>
<dbReference type="Gene3D" id="1.10.3120.10">
    <property type="entry name" value="Trigger factor, C-terminal domain"/>
    <property type="match status" value="1"/>
</dbReference>
<keyword evidence="12" id="KW-0963">Cytoplasm</keyword>
<dbReference type="Pfam" id="PF05698">
    <property type="entry name" value="Trigger_C"/>
    <property type="match status" value="1"/>
</dbReference>
<keyword evidence="8 12" id="KW-0413">Isomerase</keyword>
<comment type="domain">
    <text evidence="12">Consists of 3 domains; the N-terminus binds the ribosome, the middle domain has PPIase activity, while the C-terminus has intrinsic chaperone activity on its own.</text>
</comment>
<evidence type="ECO:0000256" key="14">
    <source>
        <dbReference type="RuleBase" id="RU003914"/>
    </source>
</evidence>
<proteinExistence type="inferred from homology"/>
<dbReference type="PIRSF" id="PIRSF003095">
    <property type="entry name" value="Trigger_factor"/>
    <property type="match status" value="1"/>
</dbReference>
<evidence type="ECO:0000313" key="17">
    <source>
        <dbReference type="EMBL" id="OCS88422.1"/>
    </source>
</evidence>
<dbReference type="PANTHER" id="PTHR30560">
    <property type="entry name" value="TRIGGER FACTOR CHAPERONE AND PEPTIDYL-PROLYL CIS/TRANS ISOMERASE"/>
    <property type="match status" value="1"/>
</dbReference>
<dbReference type="InterPro" id="IPR001179">
    <property type="entry name" value="PPIase_FKBP_dom"/>
</dbReference>
<name>A0A1C0YML7_9BACL</name>
<dbReference type="GO" id="GO:0015031">
    <property type="term" value="P:protein transport"/>
    <property type="evidence" value="ECO:0007669"/>
    <property type="project" value="UniProtKB-UniRule"/>
</dbReference>
<dbReference type="GO" id="GO:0043022">
    <property type="term" value="F:ribosome binding"/>
    <property type="evidence" value="ECO:0007669"/>
    <property type="project" value="TreeGrafter"/>
</dbReference>
<comment type="catalytic activity">
    <reaction evidence="1 12 13">
        <text>[protein]-peptidylproline (omega=180) = [protein]-peptidylproline (omega=0)</text>
        <dbReference type="Rhea" id="RHEA:16237"/>
        <dbReference type="Rhea" id="RHEA-COMP:10747"/>
        <dbReference type="Rhea" id="RHEA-COMP:10748"/>
        <dbReference type="ChEBI" id="CHEBI:83833"/>
        <dbReference type="ChEBI" id="CHEBI:83834"/>
        <dbReference type="EC" id="5.2.1.8"/>
    </reaction>
</comment>
<accession>A0A1C0YML7</accession>
<dbReference type="SUPFAM" id="SSF109998">
    <property type="entry name" value="Triger factor/SurA peptide-binding domain-like"/>
    <property type="match status" value="1"/>
</dbReference>
<comment type="similarity">
    <text evidence="2 12 14">Belongs to the FKBP-type PPIase family. Tig subfamily.</text>
</comment>
<dbReference type="RefSeq" id="WP_066542217.1">
    <property type="nucleotide sequence ID" value="NZ_MASJ01000001.1"/>
</dbReference>
<dbReference type="SUPFAM" id="SSF102735">
    <property type="entry name" value="Trigger factor ribosome-binding domain"/>
    <property type="match status" value="1"/>
</dbReference>
<dbReference type="InterPro" id="IPR027304">
    <property type="entry name" value="Trigger_fact/SurA_dom_sf"/>
</dbReference>
<dbReference type="InterPro" id="IPR008881">
    <property type="entry name" value="Trigger_fac_ribosome-bd_bac"/>
</dbReference>
<dbReference type="GO" id="GO:0043335">
    <property type="term" value="P:protein unfolding"/>
    <property type="evidence" value="ECO:0007669"/>
    <property type="project" value="TreeGrafter"/>
</dbReference>
<dbReference type="Pfam" id="PF05697">
    <property type="entry name" value="Trigger_N"/>
    <property type="match status" value="1"/>
</dbReference>
<reference evidence="17 18" key="1">
    <citation type="submission" date="2016-07" db="EMBL/GenBank/DDBJ databases">
        <title>Caryophanon tenue genome sequencing.</title>
        <authorList>
            <person name="Verma A."/>
            <person name="Pal Y."/>
            <person name="Krishnamurthi S."/>
        </authorList>
    </citation>
    <scope>NUCLEOTIDE SEQUENCE [LARGE SCALE GENOMIC DNA]</scope>
    <source>
        <strain evidence="17 18">DSM 14152</strain>
    </source>
</reference>
<dbReference type="HAMAP" id="MF_00303">
    <property type="entry name" value="Trigger_factor_Tig"/>
    <property type="match status" value="1"/>
</dbReference>
<comment type="caution">
    <text evidence="17">The sequence shown here is derived from an EMBL/GenBank/DDBJ whole genome shotgun (WGS) entry which is preliminary data.</text>
</comment>
<evidence type="ECO:0000256" key="10">
    <source>
        <dbReference type="ARBA" id="ARBA00024849"/>
    </source>
</evidence>
<evidence type="ECO:0000256" key="5">
    <source>
        <dbReference type="ARBA" id="ARBA00022618"/>
    </source>
</evidence>
<evidence type="ECO:0000256" key="3">
    <source>
        <dbReference type="ARBA" id="ARBA00013194"/>
    </source>
</evidence>
<sequence>MSVKFEKQESNTGVLTVEVPAESVNKALDAAFKKVVVKINEPGFRKGKMPRALFDKKYGVAYLAEDALDLIIPEFYSKAVEEADIFPVAQPEIDFDFESLQKDTAFTFTANVTLKPEVELGEYKGLEVTKQDATVTDEEIEAQIEAELAKKAELEIKEEGTVVEGDTAVIDFEGFVGEEAFEGGKGEDYALEIGSGSFIPGFEEQLVGAATGETKDVLVTFPEEYHAAELAGKEAKFVVTVKEIKTKVLPELNDEFAKEMDAEVEGLDALRAKLKAATADQKEFEADAQLRADLVAKAAENAKVEIPAAMFDTEIEQMKREFEQRLSQQGLNLELFYQFTGQDAAALEAQMKPEAEQRVLENLVVEAIAIAEAIEVSEEDINKEVSNLVAQFGMTEEQIITALGGTDAIKAQLVPQKTVQFLVDNAKISE</sequence>
<dbReference type="AlphaFoldDB" id="A0A1C0YML7"/>
<evidence type="ECO:0000256" key="9">
    <source>
        <dbReference type="ARBA" id="ARBA00023306"/>
    </source>
</evidence>
<organism evidence="17 18">
    <name type="scientific">Caryophanon tenue</name>
    <dbReference type="NCBI Taxonomy" id="33978"/>
    <lineage>
        <taxon>Bacteria</taxon>
        <taxon>Bacillati</taxon>
        <taxon>Bacillota</taxon>
        <taxon>Bacilli</taxon>
        <taxon>Bacillales</taxon>
        <taxon>Caryophanaceae</taxon>
        <taxon>Caryophanon</taxon>
    </lineage>
</organism>
<dbReference type="GO" id="GO:0051083">
    <property type="term" value="P:'de novo' cotranslational protein folding"/>
    <property type="evidence" value="ECO:0007669"/>
    <property type="project" value="TreeGrafter"/>
</dbReference>
<dbReference type="InterPro" id="IPR037041">
    <property type="entry name" value="Trigger_fac_C_sf"/>
</dbReference>
<evidence type="ECO:0000256" key="1">
    <source>
        <dbReference type="ARBA" id="ARBA00000971"/>
    </source>
</evidence>
<dbReference type="InterPro" id="IPR036611">
    <property type="entry name" value="Trigger_fac_ribosome-bd_sf"/>
</dbReference>
<keyword evidence="5 12" id="KW-0132">Cell division</keyword>
<evidence type="ECO:0000259" key="16">
    <source>
        <dbReference type="PROSITE" id="PS50059"/>
    </source>
</evidence>
<dbReference type="SUPFAM" id="SSF54534">
    <property type="entry name" value="FKBP-like"/>
    <property type="match status" value="1"/>
</dbReference>
<dbReference type="Gene3D" id="3.30.70.1050">
    <property type="entry name" value="Trigger factor ribosome-binding domain"/>
    <property type="match status" value="1"/>
</dbReference>
<dbReference type="InterPro" id="IPR008880">
    <property type="entry name" value="Trigger_fac_C"/>
</dbReference>
<keyword evidence="6 12" id="KW-0697">Rotamase</keyword>
<dbReference type="GO" id="GO:0051301">
    <property type="term" value="P:cell division"/>
    <property type="evidence" value="ECO:0007669"/>
    <property type="project" value="UniProtKB-KW"/>
</dbReference>
<evidence type="ECO:0000313" key="18">
    <source>
        <dbReference type="Proteomes" id="UP000093199"/>
    </source>
</evidence>
<evidence type="ECO:0000256" key="15">
    <source>
        <dbReference type="SAM" id="Coils"/>
    </source>
</evidence>
<evidence type="ECO:0000256" key="6">
    <source>
        <dbReference type="ARBA" id="ARBA00023110"/>
    </source>
</evidence>
<dbReference type="FunFam" id="3.10.50.40:FF:000001">
    <property type="entry name" value="Trigger factor"/>
    <property type="match status" value="1"/>
</dbReference>
<gene>
    <name evidence="12" type="primary">tig</name>
    <name evidence="17" type="ORF">A6M13_00830</name>
</gene>